<evidence type="ECO:0000313" key="3">
    <source>
        <dbReference type="Proteomes" id="UP000270296"/>
    </source>
</evidence>
<feature type="compositionally biased region" description="Basic and acidic residues" evidence="1">
    <location>
        <begin position="324"/>
        <end position="346"/>
    </location>
</feature>
<protein>
    <submittedName>
        <fullName evidence="4">Ovule protein</fullName>
    </submittedName>
</protein>
<evidence type="ECO:0000313" key="4">
    <source>
        <dbReference type="WBParaSite" id="SBAD_0000511401-mRNA-1"/>
    </source>
</evidence>
<evidence type="ECO:0000256" key="1">
    <source>
        <dbReference type="SAM" id="MobiDB-lite"/>
    </source>
</evidence>
<dbReference type="WBParaSite" id="SBAD_0000511401-mRNA-1">
    <property type="protein sequence ID" value="SBAD_0000511401-mRNA-1"/>
    <property type="gene ID" value="SBAD_0000511401"/>
</dbReference>
<accession>A0A183IMR8</accession>
<evidence type="ECO:0000313" key="2">
    <source>
        <dbReference type="EMBL" id="VDP05710.1"/>
    </source>
</evidence>
<name>A0A183IMR8_9BILA</name>
<keyword evidence="3" id="KW-1185">Reference proteome</keyword>
<feature type="region of interest" description="Disordered" evidence="1">
    <location>
        <begin position="1"/>
        <end position="59"/>
    </location>
</feature>
<reference evidence="4" key="1">
    <citation type="submission" date="2016-06" db="UniProtKB">
        <authorList>
            <consortium name="WormBaseParasite"/>
        </authorList>
    </citation>
    <scope>IDENTIFICATION</scope>
</reference>
<gene>
    <name evidence="2" type="ORF">SBAD_LOCUS4914</name>
</gene>
<dbReference type="EMBL" id="UZAM01008625">
    <property type="protein sequence ID" value="VDP05710.1"/>
    <property type="molecule type" value="Genomic_DNA"/>
</dbReference>
<feature type="compositionally biased region" description="Basic and acidic residues" evidence="1">
    <location>
        <begin position="1"/>
        <end position="11"/>
    </location>
</feature>
<dbReference type="AlphaFoldDB" id="A0A183IMR8"/>
<proteinExistence type="predicted"/>
<reference evidence="2 3" key="2">
    <citation type="submission" date="2018-11" db="EMBL/GenBank/DDBJ databases">
        <authorList>
            <consortium name="Pathogen Informatics"/>
        </authorList>
    </citation>
    <scope>NUCLEOTIDE SEQUENCE [LARGE SCALE GENOMIC DNA]</scope>
</reference>
<sequence length="360" mass="39742">MTNNNEGKEANGRIGSQRGEVKDGIGSIQPQASFKPPAPLKTAEADQQRTIENGGRTSGRRRVVWSSGKVPLYYTKAEIFEDMLPRVMDELASVTTSNGSKDATEDMASRFEIAREQMSIHQWQGNKVNMSTSKVPPQTMTTTTMKTTLAAAAAAGNPWHTDKVTMNPEALEDNSLAEYVEIMNSGIFKEQGFEESLEDQELLPVRKQPQSVGVKNTNGVHYIQLESKHKLGDGVNDSLAIDRVNGTSALNKGHNESITASFDRGRLMAKGTANLNDTTNNEDASDVSSVNHIYCKKQNTGAVYTRQINDSFHQDVNLNDEDISDHSVRKDKTDEEDDGPRSKDNGKYGNRRVHYLTVDC</sequence>
<feature type="region of interest" description="Disordered" evidence="1">
    <location>
        <begin position="315"/>
        <end position="360"/>
    </location>
</feature>
<organism evidence="4">
    <name type="scientific">Soboliphyme baturini</name>
    <dbReference type="NCBI Taxonomy" id="241478"/>
    <lineage>
        <taxon>Eukaryota</taxon>
        <taxon>Metazoa</taxon>
        <taxon>Ecdysozoa</taxon>
        <taxon>Nematoda</taxon>
        <taxon>Enoplea</taxon>
        <taxon>Dorylaimia</taxon>
        <taxon>Dioctophymatida</taxon>
        <taxon>Dioctophymatoidea</taxon>
        <taxon>Soboliphymatidae</taxon>
        <taxon>Soboliphyme</taxon>
    </lineage>
</organism>
<dbReference type="Proteomes" id="UP000270296">
    <property type="component" value="Unassembled WGS sequence"/>
</dbReference>